<comment type="caution">
    <text evidence="1">The sequence shown here is derived from an EMBL/GenBank/DDBJ whole genome shotgun (WGS) entry which is preliminary data.</text>
</comment>
<evidence type="ECO:0000313" key="1">
    <source>
        <dbReference type="EMBL" id="MFD1233436.1"/>
    </source>
</evidence>
<gene>
    <name evidence="1" type="ORF">ACFQ34_09095</name>
</gene>
<protein>
    <recommendedName>
        <fullName evidence="3">Site-specific recombinase XerD</fullName>
    </recommendedName>
</protein>
<sequence length="810" mass="87810">MSTYAPEVLADPLGVVVDLIEGREPVLDRVVIADVVGAVAGGRAKQRRLAQALLDMPGVLVAGRSPAPQVVGNLLLALRKAGAHTISAPVCAGCGRPLGALIRRGQDWLCATCGSRPKRACSSCGREKQINSMDRHGRPRCKQCPDRDGRDPLTVLTDVVAALDPSLSAQSITAAARRVCSTPAGLRRLAWAVEDAPGLLTGEGARAPVPSVLRLIDELCTAGAQVITRPACPRCARVVRLHRRVDGQWLCRNCVAASRAQPCARCGRLREAAARDEHGQPLCSNCWVTDATNQERCVGCRRRRRVYTRTGEGALCDTCRPWKIATCAVCGAHGPCAVSQTTGKPRCRACKKRWARCSGCGQDRPLRSGTLDRPLCSSCTGSSTELWRSCPGCGQSGRVRLGPCARCGVGQRLRELLGDDTGHVRAELHALYQGLAGTDRPVTVKNWLDTSAGAALLSGLGVGGPLTHEGLDQLPDGKAVEHLRAILVSTGTLPARDEQLIRLERFLARAIAERADPDEQHVLHRYAVWHLLRRLRRRVGGAETTYEQASVVRAHVKGAVTLLDWLAAHGLTLATARHGDIEAWLVSNDAAYRREAGAFLRWANRQKLTSGEVSAHRWDGPAQALDTEARWQHARRLLHPDSLSEASLTTEDRVAGLLVVLYAQWPATISRLSLDDLDLTEHTVRIRFGPEPVVLPEPLADLVRRLAASRRGHAALGEPGTSRWLFPGGQPGRPISAHQLRQRLHRMGLRPSHDRSAAQFQLATDLPAALVARMLGVHISVAVAWQRASAGDWTGYAAQLSRRLLPREDR</sequence>
<name>A0ABW3VF12_9PSEU</name>
<evidence type="ECO:0008006" key="3">
    <source>
        <dbReference type="Google" id="ProtNLM"/>
    </source>
</evidence>
<dbReference type="InterPro" id="IPR013762">
    <property type="entry name" value="Integrase-like_cat_sf"/>
</dbReference>
<reference evidence="2" key="1">
    <citation type="journal article" date="2019" name="Int. J. Syst. Evol. Microbiol.">
        <title>The Global Catalogue of Microorganisms (GCM) 10K type strain sequencing project: providing services to taxonomists for standard genome sequencing and annotation.</title>
        <authorList>
            <consortium name="The Broad Institute Genomics Platform"/>
            <consortium name="The Broad Institute Genome Sequencing Center for Infectious Disease"/>
            <person name="Wu L."/>
            <person name="Ma J."/>
        </authorList>
    </citation>
    <scope>NUCLEOTIDE SEQUENCE [LARGE SCALE GENOMIC DNA]</scope>
    <source>
        <strain evidence="2">CCUG 49018</strain>
    </source>
</reference>
<proteinExistence type="predicted"/>
<dbReference type="RefSeq" id="WP_379652860.1">
    <property type="nucleotide sequence ID" value="NZ_JBHTMB010000062.1"/>
</dbReference>
<dbReference type="Proteomes" id="UP001597182">
    <property type="component" value="Unassembled WGS sequence"/>
</dbReference>
<accession>A0ABW3VF12</accession>
<keyword evidence="2" id="KW-1185">Reference proteome</keyword>
<dbReference type="Gene3D" id="1.10.443.10">
    <property type="entry name" value="Intergrase catalytic core"/>
    <property type="match status" value="1"/>
</dbReference>
<dbReference type="EMBL" id="JBHTMB010000062">
    <property type="protein sequence ID" value="MFD1233436.1"/>
    <property type="molecule type" value="Genomic_DNA"/>
</dbReference>
<evidence type="ECO:0000313" key="2">
    <source>
        <dbReference type="Proteomes" id="UP001597182"/>
    </source>
</evidence>
<organism evidence="1 2">
    <name type="scientific">Pseudonocardia benzenivorans</name>
    <dbReference type="NCBI Taxonomy" id="228005"/>
    <lineage>
        <taxon>Bacteria</taxon>
        <taxon>Bacillati</taxon>
        <taxon>Actinomycetota</taxon>
        <taxon>Actinomycetes</taxon>
        <taxon>Pseudonocardiales</taxon>
        <taxon>Pseudonocardiaceae</taxon>
        <taxon>Pseudonocardia</taxon>
    </lineage>
</organism>